<sequence length="51" mass="5967">MARKLTVKDFATAYEYEQHKRGVRKADSNKRTSSTGRRDFHIFVPHTAENN</sequence>
<dbReference type="EMBL" id="KU862660">
    <property type="protein sequence ID" value="ANA49154.1"/>
    <property type="molecule type" value="Genomic_DNA"/>
</dbReference>
<protein>
    <submittedName>
        <fullName evidence="2">Uncharacterized protein</fullName>
    </submittedName>
</protein>
<evidence type="ECO:0000313" key="3">
    <source>
        <dbReference type="Proteomes" id="UP000223738"/>
    </source>
</evidence>
<gene>
    <name evidence="2" type="ORF">PMW_29</name>
</gene>
<proteinExistence type="predicted"/>
<feature type="region of interest" description="Disordered" evidence="1">
    <location>
        <begin position="21"/>
        <end position="51"/>
    </location>
</feature>
<accession>A0A1S5R168</accession>
<keyword evidence="3" id="KW-1185">Reference proteome</keyword>
<evidence type="ECO:0000256" key="1">
    <source>
        <dbReference type="SAM" id="MobiDB-lite"/>
    </source>
</evidence>
<dbReference type="Proteomes" id="UP000223738">
    <property type="component" value="Segment"/>
</dbReference>
<feature type="compositionally biased region" description="Basic and acidic residues" evidence="1">
    <location>
        <begin position="21"/>
        <end position="41"/>
    </location>
</feature>
<evidence type="ECO:0000313" key="2">
    <source>
        <dbReference type="EMBL" id="ANA49154.1"/>
    </source>
</evidence>
<name>A0A1S5R168_9CAUD</name>
<organism evidence="2 3">
    <name type="scientific">Pseudomonas phage phiPMW</name>
    <dbReference type="NCBI Taxonomy" id="1815582"/>
    <lineage>
        <taxon>Viruses</taxon>
        <taxon>Duplodnaviria</taxon>
        <taxon>Heunggongvirae</taxon>
        <taxon>Uroviricota</taxon>
        <taxon>Caudoviricetes</taxon>
        <taxon>Plaisancevirus</taxon>
        <taxon>Plaisancevirus PMW</taxon>
    </lineage>
</organism>
<reference evidence="2 3" key="1">
    <citation type="submission" date="2016-03" db="EMBL/GenBank/DDBJ databases">
        <title>Characterization of pf16 and phiPMW: Two novel phages infecting Pseudomonas putida PpG1.</title>
        <authorList>
            <person name="Magill D.J."/>
            <person name="Krylov V.N."/>
            <person name="Allen C.C.R."/>
            <person name="McGrath J.W."/>
            <person name="Quinn J.P."/>
            <person name="Kulakov L.A."/>
        </authorList>
    </citation>
    <scope>NUCLEOTIDE SEQUENCE [LARGE SCALE GENOMIC DNA]</scope>
</reference>